<protein>
    <submittedName>
        <fullName evidence="4">YhbY family RNA-binding protein</fullName>
    </submittedName>
</protein>
<evidence type="ECO:0000313" key="4">
    <source>
        <dbReference type="EMBL" id="MBK1876938.1"/>
    </source>
</evidence>
<organism evidence="4 5">
    <name type="scientific">Pelagicoccus mobilis</name>
    <dbReference type="NCBI Taxonomy" id="415221"/>
    <lineage>
        <taxon>Bacteria</taxon>
        <taxon>Pseudomonadati</taxon>
        <taxon>Verrucomicrobiota</taxon>
        <taxon>Opitutia</taxon>
        <taxon>Puniceicoccales</taxon>
        <taxon>Pelagicoccaceae</taxon>
        <taxon>Pelagicoccus</taxon>
    </lineage>
</organism>
<evidence type="ECO:0000256" key="1">
    <source>
        <dbReference type="ARBA" id="ARBA00022884"/>
    </source>
</evidence>
<dbReference type="RefSeq" id="WP_200355154.1">
    <property type="nucleotide sequence ID" value="NZ_JAENIL010000013.1"/>
</dbReference>
<sequence length="96" mass="10685">MNLLSSKEKSELRGYAQRLKPAIHIGKKGLADSVVVELKKAFEKDELIKVAFKGDRDEIAAQSSQIETLTESQCVGGVGKKRSFYRKMEEPSEIEG</sequence>
<dbReference type="EMBL" id="JAENIL010000013">
    <property type="protein sequence ID" value="MBK1876938.1"/>
    <property type="molecule type" value="Genomic_DNA"/>
</dbReference>
<feature type="domain" description="CRM" evidence="3">
    <location>
        <begin position="2"/>
        <end position="96"/>
    </location>
</feature>
<dbReference type="InterPro" id="IPR051925">
    <property type="entry name" value="RNA-binding_domain"/>
</dbReference>
<accession>A0A934VQU6</accession>
<evidence type="ECO:0000313" key="5">
    <source>
        <dbReference type="Proteomes" id="UP000617628"/>
    </source>
</evidence>
<dbReference type="Pfam" id="PF01985">
    <property type="entry name" value="CRS1_YhbY"/>
    <property type="match status" value="1"/>
</dbReference>
<dbReference type="SMART" id="SM01103">
    <property type="entry name" value="CRS1_YhbY"/>
    <property type="match status" value="1"/>
</dbReference>
<dbReference type="Gene3D" id="3.30.110.60">
    <property type="entry name" value="YhbY-like"/>
    <property type="match status" value="1"/>
</dbReference>
<dbReference type="Proteomes" id="UP000617628">
    <property type="component" value="Unassembled WGS sequence"/>
</dbReference>
<proteinExistence type="predicted"/>
<comment type="caution">
    <text evidence="4">The sequence shown here is derived from an EMBL/GenBank/DDBJ whole genome shotgun (WGS) entry which is preliminary data.</text>
</comment>
<dbReference type="AlphaFoldDB" id="A0A934VQU6"/>
<keyword evidence="5" id="KW-1185">Reference proteome</keyword>
<evidence type="ECO:0000259" key="3">
    <source>
        <dbReference type="PROSITE" id="PS51295"/>
    </source>
</evidence>
<dbReference type="PANTHER" id="PTHR40065:SF3">
    <property type="entry name" value="RNA-BINDING PROTEIN YHBY"/>
    <property type="match status" value="1"/>
</dbReference>
<dbReference type="PANTHER" id="PTHR40065">
    <property type="entry name" value="RNA-BINDING PROTEIN YHBY"/>
    <property type="match status" value="1"/>
</dbReference>
<dbReference type="SUPFAM" id="SSF75471">
    <property type="entry name" value="YhbY-like"/>
    <property type="match status" value="1"/>
</dbReference>
<dbReference type="PROSITE" id="PS51295">
    <property type="entry name" value="CRM"/>
    <property type="match status" value="1"/>
</dbReference>
<dbReference type="InterPro" id="IPR035920">
    <property type="entry name" value="YhbY-like_sf"/>
</dbReference>
<reference evidence="4" key="1">
    <citation type="submission" date="2021-01" db="EMBL/GenBank/DDBJ databases">
        <title>Modified the classification status of verrucomicrobia.</title>
        <authorList>
            <person name="Feng X."/>
        </authorList>
    </citation>
    <scope>NUCLEOTIDE SEQUENCE</scope>
    <source>
        <strain evidence="4">KCTC 13126</strain>
    </source>
</reference>
<name>A0A934VQU6_9BACT</name>
<dbReference type="GO" id="GO:0003723">
    <property type="term" value="F:RNA binding"/>
    <property type="evidence" value="ECO:0007669"/>
    <property type="project" value="UniProtKB-UniRule"/>
</dbReference>
<gene>
    <name evidence="4" type="ORF">JIN87_08670</name>
</gene>
<evidence type="ECO:0000256" key="2">
    <source>
        <dbReference type="PROSITE-ProRule" id="PRU00626"/>
    </source>
</evidence>
<keyword evidence="1 2" id="KW-0694">RNA-binding</keyword>
<dbReference type="InterPro" id="IPR001890">
    <property type="entry name" value="RNA-binding_CRM"/>
</dbReference>